<organism evidence="8 9">
    <name type="scientific">Oceanirhabdus seepicola</name>
    <dbReference type="NCBI Taxonomy" id="2828781"/>
    <lineage>
        <taxon>Bacteria</taxon>
        <taxon>Bacillati</taxon>
        <taxon>Bacillota</taxon>
        <taxon>Clostridia</taxon>
        <taxon>Eubacteriales</taxon>
        <taxon>Clostridiaceae</taxon>
        <taxon>Oceanirhabdus</taxon>
    </lineage>
</organism>
<protein>
    <submittedName>
        <fullName evidence="8">MFS transporter</fullName>
    </submittedName>
</protein>
<feature type="domain" description="Major facilitator superfamily (MFS) profile" evidence="7">
    <location>
        <begin position="1"/>
        <end position="389"/>
    </location>
</feature>
<keyword evidence="9" id="KW-1185">Reference proteome</keyword>
<evidence type="ECO:0000256" key="3">
    <source>
        <dbReference type="ARBA" id="ARBA00022692"/>
    </source>
</evidence>
<accession>A0A9J6NYR1</accession>
<evidence type="ECO:0000256" key="6">
    <source>
        <dbReference type="SAM" id="Phobius"/>
    </source>
</evidence>
<dbReference type="InterPro" id="IPR053160">
    <property type="entry name" value="MFS_DHA3_Transporter"/>
</dbReference>
<dbReference type="InterPro" id="IPR005829">
    <property type="entry name" value="Sugar_transporter_CS"/>
</dbReference>
<proteinExistence type="predicted"/>
<feature type="transmembrane region" description="Helical" evidence="6">
    <location>
        <begin position="218"/>
        <end position="239"/>
    </location>
</feature>
<comment type="caution">
    <text evidence="8">The sequence shown here is derived from an EMBL/GenBank/DDBJ whole genome shotgun (WGS) entry which is preliminary data.</text>
</comment>
<feature type="transmembrane region" description="Helical" evidence="6">
    <location>
        <begin position="277"/>
        <end position="293"/>
    </location>
</feature>
<dbReference type="PROSITE" id="PS00216">
    <property type="entry name" value="SUGAR_TRANSPORT_1"/>
    <property type="match status" value="1"/>
</dbReference>
<dbReference type="SUPFAM" id="SSF103473">
    <property type="entry name" value="MFS general substrate transporter"/>
    <property type="match status" value="1"/>
</dbReference>
<dbReference type="Proteomes" id="UP001056429">
    <property type="component" value="Unassembled WGS sequence"/>
</dbReference>
<dbReference type="Pfam" id="PF07690">
    <property type="entry name" value="MFS_1"/>
    <property type="match status" value="1"/>
</dbReference>
<evidence type="ECO:0000259" key="7">
    <source>
        <dbReference type="PROSITE" id="PS50850"/>
    </source>
</evidence>
<feature type="transmembrane region" description="Helical" evidence="6">
    <location>
        <begin position="12"/>
        <end position="33"/>
    </location>
</feature>
<comment type="subcellular location">
    <subcellularLocation>
        <location evidence="1">Cell membrane</location>
        <topology evidence="1">Multi-pass membrane protein</topology>
    </subcellularLocation>
</comment>
<feature type="transmembrane region" description="Helical" evidence="6">
    <location>
        <begin position="74"/>
        <end position="95"/>
    </location>
</feature>
<evidence type="ECO:0000313" key="8">
    <source>
        <dbReference type="EMBL" id="MCM1989578.1"/>
    </source>
</evidence>
<dbReference type="PROSITE" id="PS50850">
    <property type="entry name" value="MFS"/>
    <property type="match status" value="1"/>
</dbReference>
<reference evidence="8" key="1">
    <citation type="journal article" date="2021" name="mSystems">
        <title>Bacteria and Archaea Synergistically Convert Glycine Betaine to Biogenic Methane in the Formosa Cold Seep of the South China Sea.</title>
        <authorList>
            <person name="Li L."/>
            <person name="Zhang W."/>
            <person name="Zhang S."/>
            <person name="Song L."/>
            <person name="Sun Q."/>
            <person name="Zhang H."/>
            <person name="Xiang H."/>
            <person name="Dong X."/>
        </authorList>
    </citation>
    <scope>NUCLEOTIDE SEQUENCE</scope>
    <source>
        <strain evidence="8">ZWT</strain>
    </source>
</reference>
<keyword evidence="2" id="KW-0813">Transport</keyword>
<evidence type="ECO:0000256" key="1">
    <source>
        <dbReference type="ARBA" id="ARBA00004651"/>
    </source>
</evidence>
<sequence length="401" mass="44943">MTINLRKNIRTYYGYSLFSNLLILGPIMTIYFFSKGLSFAEIMLLSSIASVTVVVCEVPTGAVADKIGRKASMLLGALLWAVSLLIFVFGHSFYAFAMAEIIFSIGSTFKSGSDVALIYDSLKAEGQEHRFQEIEGKAKSYLLYAQAVGSIAASFLYEINKELPFIISAIFVFISIIIGLNLSEPPIENKKGKYGEKYLKQIKDSGIYVMRHVKLRAIILYSMMFFVFYRVGFFLVQPYFEGVNIPVKLFGLIFFFFNIVAAQVSKNAHKIMKATKGKTLILLSVLMVVSFLLMGLSKWWIGVIPMMLQQVARGLYHPTVRKHLNKNIPSDKRATILSFFSLLTNLAGAIFYPIFGILKDKTDIFTFHLSIGVVMLGLTCFFAVYLNKKLGKSKSSNNLSV</sequence>
<evidence type="ECO:0000313" key="9">
    <source>
        <dbReference type="Proteomes" id="UP001056429"/>
    </source>
</evidence>
<evidence type="ECO:0000256" key="5">
    <source>
        <dbReference type="ARBA" id="ARBA00023136"/>
    </source>
</evidence>
<keyword evidence="5 6" id="KW-0472">Membrane</keyword>
<feature type="transmembrane region" description="Helical" evidence="6">
    <location>
        <begin position="39"/>
        <end position="62"/>
    </location>
</feature>
<evidence type="ECO:0000256" key="2">
    <source>
        <dbReference type="ARBA" id="ARBA00022448"/>
    </source>
</evidence>
<gene>
    <name evidence="8" type="ORF">KDK92_07480</name>
</gene>
<dbReference type="EMBL" id="JAGSOJ010000001">
    <property type="protein sequence ID" value="MCM1989578.1"/>
    <property type="molecule type" value="Genomic_DNA"/>
</dbReference>
<evidence type="ECO:0000256" key="4">
    <source>
        <dbReference type="ARBA" id="ARBA00022989"/>
    </source>
</evidence>
<dbReference type="GO" id="GO:0005886">
    <property type="term" value="C:plasma membrane"/>
    <property type="evidence" value="ECO:0007669"/>
    <property type="project" value="UniProtKB-SubCell"/>
</dbReference>
<feature type="transmembrane region" description="Helical" evidence="6">
    <location>
        <begin position="364"/>
        <end position="386"/>
    </location>
</feature>
<feature type="transmembrane region" description="Helical" evidence="6">
    <location>
        <begin position="336"/>
        <end position="358"/>
    </location>
</feature>
<reference evidence="8" key="2">
    <citation type="submission" date="2021-04" db="EMBL/GenBank/DDBJ databases">
        <authorList>
            <person name="Dong X."/>
        </authorList>
    </citation>
    <scope>NUCLEOTIDE SEQUENCE</scope>
    <source>
        <strain evidence="8">ZWT</strain>
    </source>
</reference>
<dbReference type="PANTHER" id="PTHR23530:SF1">
    <property type="entry name" value="PERMEASE, MAJOR FACILITATOR SUPERFAMILY-RELATED"/>
    <property type="match status" value="1"/>
</dbReference>
<keyword evidence="3 6" id="KW-0812">Transmembrane</keyword>
<feature type="transmembrane region" description="Helical" evidence="6">
    <location>
        <begin position="163"/>
        <end position="183"/>
    </location>
</feature>
<dbReference type="InterPro" id="IPR011701">
    <property type="entry name" value="MFS"/>
</dbReference>
<name>A0A9J6NYR1_9CLOT</name>
<keyword evidence="4 6" id="KW-1133">Transmembrane helix</keyword>
<dbReference type="RefSeq" id="WP_250858569.1">
    <property type="nucleotide sequence ID" value="NZ_JAGSOJ010000001.1"/>
</dbReference>
<dbReference type="PANTHER" id="PTHR23530">
    <property type="entry name" value="TRANSPORT PROTEIN-RELATED"/>
    <property type="match status" value="1"/>
</dbReference>
<dbReference type="InterPro" id="IPR036259">
    <property type="entry name" value="MFS_trans_sf"/>
</dbReference>
<feature type="transmembrane region" description="Helical" evidence="6">
    <location>
        <begin position="245"/>
        <end position="265"/>
    </location>
</feature>
<dbReference type="GO" id="GO:0022857">
    <property type="term" value="F:transmembrane transporter activity"/>
    <property type="evidence" value="ECO:0007669"/>
    <property type="project" value="InterPro"/>
</dbReference>
<dbReference type="Gene3D" id="1.20.1250.20">
    <property type="entry name" value="MFS general substrate transporter like domains"/>
    <property type="match status" value="1"/>
</dbReference>
<dbReference type="InterPro" id="IPR020846">
    <property type="entry name" value="MFS_dom"/>
</dbReference>
<dbReference type="AlphaFoldDB" id="A0A9J6NYR1"/>